<name>A0AAE3B060_9FIRM</name>
<dbReference type="Proteomes" id="UP001199355">
    <property type="component" value="Unassembled WGS sequence"/>
</dbReference>
<feature type="transmembrane region" description="Helical" evidence="1">
    <location>
        <begin position="6"/>
        <end position="32"/>
    </location>
</feature>
<keyword evidence="1" id="KW-1133">Transmembrane helix</keyword>
<dbReference type="AlphaFoldDB" id="A0AAE3B060"/>
<gene>
    <name evidence="2" type="ORF">LKD45_14590</name>
</gene>
<feature type="transmembrane region" description="Helical" evidence="1">
    <location>
        <begin position="76"/>
        <end position="98"/>
    </location>
</feature>
<protein>
    <submittedName>
        <fullName evidence="2">QueT transporter family protein</fullName>
    </submittedName>
</protein>
<dbReference type="EMBL" id="JAJEQF010000050">
    <property type="protein sequence ID" value="MCC2168897.1"/>
    <property type="molecule type" value="Genomic_DNA"/>
</dbReference>
<reference evidence="2 3" key="1">
    <citation type="submission" date="2021-10" db="EMBL/GenBank/DDBJ databases">
        <title>Anaerobic single-cell dispensing facilitates the cultivation of human gut bacteria.</title>
        <authorList>
            <person name="Afrizal A."/>
        </authorList>
    </citation>
    <scope>NUCLEOTIDE SEQUENCE [LARGE SCALE GENOMIC DNA]</scope>
    <source>
        <strain evidence="2 3">CLA-AA-H244</strain>
    </source>
</reference>
<comment type="caution">
    <text evidence="2">The sequence shown here is derived from an EMBL/GenBank/DDBJ whole genome shotgun (WGS) entry which is preliminary data.</text>
</comment>
<feature type="transmembrane region" description="Helical" evidence="1">
    <location>
        <begin position="138"/>
        <end position="163"/>
    </location>
</feature>
<evidence type="ECO:0000313" key="2">
    <source>
        <dbReference type="EMBL" id="MCC2168897.1"/>
    </source>
</evidence>
<dbReference type="PIRSF" id="PIRSF031501">
    <property type="entry name" value="QueT"/>
    <property type="match status" value="1"/>
</dbReference>
<feature type="transmembrane region" description="Helical" evidence="1">
    <location>
        <begin position="110"/>
        <end position="132"/>
    </location>
</feature>
<dbReference type="RefSeq" id="WP_021914109.1">
    <property type="nucleotide sequence ID" value="NZ_JAJEQF010000050.1"/>
</dbReference>
<dbReference type="InterPro" id="IPR010387">
    <property type="entry name" value="QueT"/>
</dbReference>
<organism evidence="2 3">
    <name type="scientific">Gallintestinimicrobium propionicum</name>
    <dbReference type="NCBI Taxonomy" id="2981770"/>
    <lineage>
        <taxon>Bacteria</taxon>
        <taxon>Bacillati</taxon>
        <taxon>Bacillota</taxon>
        <taxon>Clostridia</taxon>
        <taxon>Lachnospirales</taxon>
        <taxon>Lachnospiraceae</taxon>
        <taxon>Gallintestinimicrobium</taxon>
    </lineage>
</organism>
<evidence type="ECO:0000313" key="3">
    <source>
        <dbReference type="Proteomes" id="UP001199355"/>
    </source>
</evidence>
<feature type="transmembrane region" description="Helical" evidence="1">
    <location>
        <begin position="44"/>
        <end position="70"/>
    </location>
</feature>
<accession>A0AAE3B060</accession>
<dbReference type="Pfam" id="PF06177">
    <property type="entry name" value="QueT"/>
    <property type="match status" value="1"/>
</dbReference>
<dbReference type="PANTHER" id="PTHR40044">
    <property type="entry name" value="INTEGRAL MEMBRANE PROTEIN-RELATED"/>
    <property type="match status" value="1"/>
</dbReference>
<keyword evidence="3" id="KW-1185">Reference proteome</keyword>
<evidence type="ECO:0000256" key="1">
    <source>
        <dbReference type="SAM" id="Phobius"/>
    </source>
</evidence>
<proteinExistence type="predicted"/>
<sequence length="173" mass="18417">MKNKNVLYLTQAAMIAALYVVLTMIANALGIASGNIQVRFSEALTVLPFLTPAAVPGLFIGCLIANLVTGAMLPDIIFGSLATLIGAIGTWMLGKAAIGKDEKQKKLFTWLSPLPPILANAVIIPPVLKYAYGILPMWFSVITVTAGEIISCGIFGLILLAALKKYKNQLFPV</sequence>
<keyword evidence="1" id="KW-0812">Transmembrane</keyword>
<keyword evidence="1" id="KW-0472">Membrane</keyword>
<dbReference type="PANTHER" id="PTHR40044:SF1">
    <property type="entry name" value="INTEGRAL MEMBRANE PROTEIN"/>
    <property type="match status" value="1"/>
</dbReference>